<dbReference type="SMART" id="SM01017">
    <property type="entry name" value="Arrestin_C"/>
    <property type="match status" value="2"/>
</dbReference>
<evidence type="ECO:0000313" key="5">
    <source>
        <dbReference type="Proteomes" id="UP000789508"/>
    </source>
</evidence>
<feature type="region of interest" description="Disordered" evidence="2">
    <location>
        <begin position="621"/>
        <end position="690"/>
    </location>
</feature>
<proteinExistence type="inferred from homology"/>
<reference evidence="4" key="1">
    <citation type="submission" date="2021-06" db="EMBL/GenBank/DDBJ databases">
        <authorList>
            <person name="Kallberg Y."/>
            <person name="Tangrot J."/>
            <person name="Rosling A."/>
        </authorList>
    </citation>
    <scope>NUCLEOTIDE SEQUENCE</scope>
    <source>
        <strain evidence="4">FL130A</strain>
    </source>
</reference>
<dbReference type="EMBL" id="CAJVPS010000181">
    <property type="protein sequence ID" value="CAG8461841.1"/>
    <property type="molecule type" value="Genomic_DNA"/>
</dbReference>
<evidence type="ECO:0000259" key="3">
    <source>
        <dbReference type="SMART" id="SM01017"/>
    </source>
</evidence>
<dbReference type="GO" id="GO:0001664">
    <property type="term" value="F:G protein-coupled receptor binding"/>
    <property type="evidence" value="ECO:0007669"/>
    <property type="project" value="TreeGrafter"/>
</dbReference>
<dbReference type="AlphaFoldDB" id="A0A9N8Z1E5"/>
<dbReference type="InterPro" id="IPR014756">
    <property type="entry name" value="Ig_E-set"/>
</dbReference>
<keyword evidence="5" id="KW-1185">Reference proteome</keyword>
<dbReference type="Pfam" id="PF00339">
    <property type="entry name" value="Arrestin_N"/>
    <property type="match status" value="1"/>
</dbReference>
<evidence type="ECO:0000256" key="2">
    <source>
        <dbReference type="SAM" id="MobiDB-lite"/>
    </source>
</evidence>
<accession>A0A9N8Z1E5</accession>
<name>A0A9N8Z1E5_9GLOM</name>
<feature type="region of interest" description="Disordered" evidence="2">
    <location>
        <begin position="832"/>
        <end position="861"/>
    </location>
</feature>
<dbReference type="OrthoDB" id="298939at2759"/>
<feature type="region of interest" description="Disordered" evidence="2">
    <location>
        <begin position="577"/>
        <end position="605"/>
    </location>
</feature>
<dbReference type="InterPro" id="IPR000698">
    <property type="entry name" value="Arrestin"/>
</dbReference>
<organism evidence="4 5">
    <name type="scientific">Ambispora leptoticha</name>
    <dbReference type="NCBI Taxonomy" id="144679"/>
    <lineage>
        <taxon>Eukaryota</taxon>
        <taxon>Fungi</taxon>
        <taxon>Fungi incertae sedis</taxon>
        <taxon>Mucoromycota</taxon>
        <taxon>Glomeromycotina</taxon>
        <taxon>Glomeromycetes</taxon>
        <taxon>Archaeosporales</taxon>
        <taxon>Ambisporaceae</taxon>
        <taxon>Ambispora</taxon>
    </lineage>
</organism>
<dbReference type="SUPFAM" id="SSF81296">
    <property type="entry name" value="E set domains"/>
    <property type="match status" value="2"/>
</dbReference>
<dbReference type="Pfam" id="PF02752">
    <property type="entry name" value="Arrestin_C"/>
    <property type="match status" value="1"/>
</dbReference>
<sequence>MSGLEIDDDQSSVASFPLPREAYLKGPPSAVMSSGPSAMSAVTQHTMQPPHEANVNFKPTTTAVSKNSKLKLHVLLDSTIYTAGGTLNGRLLLACSTSRSVKLGEISVELTAYEELTTRECTATQSFLSSRLVFQGSSLPPSNAVHGAKDENGYWLAKKGKTTFPFSFKIPIDAPSSVVYGNVASLRYIVTGVIQLLYNNKEDTIFKSKEAFVVEAWDGQNPEYKQPVEGMNMKQLWMGGSGPVTLEGTLIETLFTSGGNVSAQVRVRNDTKRRVQGIKLGILHKLIILANKNKKEAEDTKVISETVAEEWFKNKDFLFDCGEDRTITVNLHVPNTVRTIRNTALFEVTCHIIISLYLGPFTKDLSVELPASICHSASLQPPPVADIELNHFPNHYNMIDETRDFFVEDIRKDDTEELIGSPSQPVNIPQRVHELPWSNAAADQDAYRGQYSPTSNSAGSIFGSASPKKIGSLASSILGRATKPTPSSSPTKLIPKSPPLAPASPYAYIPAIERVRYLAFPTNQQAAIQGRRIPQSSSPRVGYGIYSNVTMNTPPAPGSEYEYILPESNVSIQKWLENQQQPSSHSESPDRESVISNSVENSPWAKLNRTQEMANATSAYDNQQQNAIPIPVSKSSDLPQDTFRRNSSLVSSPTGPSGLTLLMKQKPRRPLPRPHRPLPIPPSSKITESPGQETIFNEKQVEKPAKSKYLQVPGVPDSGNEISEEIAVPGDSGANTNANGIGGLSSLLRWGTSWMGYGNTETQNKEETIIKEAALQPSSINNINEKQEIESSTTNPSVIQPIKSILTSSPDKSTPISNPDKAALNVTFEDIPPKTENLDSTVIESKTEPSSNNKISENSTPARPITKASIFEALGQKPLGTSPPPIPIKSPALRKYTPTGNKELAAATHSSPPKQKGFPQVARKPLSENKFLNDTDKAVVTAAETEYIDEKQALMLIENIENDLVIISNSKEKVETKKSNNSNVEEMVQNTNSTPIINSNNDETSTFVASSSPPPIINPTKITAAPTTYVNTTLPKPIIALDKIVKRRRKKVGVENISEEGGLTAKIIEPPKQALSPRILNLMNQLNNGGASNESNSK</sequence>
<dbReference type="PANTHER" id="PTHR11792">
    <property type="entry name" value="ARRESTIN"/>
    <property type="match status" value="1"/>
</dbReference>
<feature type="compositionally biased region" description="Polar residues" evidence="2">
    <location>
        <begin position="577"/>
        <end position="586"/>
    </location>
</feature>
<dbReference type="GO" id="GO:0007165">
    <property type="term" value="P:signal transduction"/>
    <property type="evidence" value="ECO:0007669"/>
    <property type="project" value="InterPro"/>
</dbReference>
<comment type="similarity">
    <text evidence="1">Belongs to the arrestin family.</text>
</comment>
<feature type="domain" description="Arrestin C-terminal-like" evidence="3">
    <location>
        <begin position="240"/>
        <end position="378"/>
    </location>
</feature>
<dbReference type="InterPro" id="IPR014752">
    <property type="entry name" value="Arrestin-like_C"/>
</dbReference>
<dbReference type="InterPro" id="IPR011022">
    <property type="entry name" value="Arrestin_C-like"/>
</dbReference>
<feature type="compositionally biased region" description="Polar residues" evidence="2">
    <location>
        <begin position="621"/>
        <end position="657"/>
    </location>
</feature>
<dbReference type="InterPro" id="IPR011021">
    <property type="entry name" value="Arrestin-like_N"/>
</dbReference>
<gene>
    <name evidence="4" type="ORF">ALEPTO_LOCUS1581</name>
</gene>
<dbReference type="GO" id="GO:0005737">
    <property type="term" value="C:cytoplasm"/>
    <property type="evidence" value="ECO:0007669"/>
    <property type="project" value="TreeGrafter"/>
</dbReference>
<feature type="compositionally biased region" description="Polar residues" evidence="2">
    <location>
        <begin position="838"/>
        <end position="861"/>
    </location>
</feature>
<evidence type="ECO:0000256" key="1">
    <source>
        <dbReference type="ARBA" id="ARBA00005298"/>
    </source>
</evidence>
<dbReference type="PANTHER" id="PTHR11792:SF17">
    <property type="entry name" value="KURTZ ARRESTIN"/>
    <property type="match status" value="1"/>
</dbReference>
<dbReference type="Proteomes" id="UP000789508">
    <property type="component" value="Unassembled WGS sequence"/>
</dbReference>
<evidence type="ECO:0000313" key="4">
    <source>
        <dbReference type="EMBL" id="CAG8461841.1"/>
    </source>
</evidence>
<feature type="domain" description="Arrestin C-terminal-like" evidence="3">
    <location>
        <begin position="66"/>
        <end position="202"/>
    </location>
</feature>
<dbReference type="GO" id="GO:0002031">
    <property type="term" value="P:G protein-coupled receptor internalization"/>
    <property type="evidence" value="ECO:0007669"/>
    <property type="project" value="TreeGrafter"/>
</dbReference>
<comment type="caution">
    <text evidence="4">The sequence shown here is derived from an EMBL/GenBank/DDBJ whole genome shotgun (WGS) entry which is preliminary data.</text>
</comment>
<feature type="compositionally biased region" description="Basic residues" evidence="2">
    <location>
        <begin position="665"/>
        <end position="676"/>
    </location>
</feature>
<protein>
    <submittedName>
        <fullName evidence="4">11605_t:CDS:1</fullName>
    </submittedName>
</protein>
<dbReference type="Gene3D" id="2.60.40.640">
    <property type="match status" value="2"/>
</dbReference>